<dbReference type="GO" id="GO:0030246">
    <property type="term" value="F:carbohydrate binding"/>
    <property type="evidence" value="ECO:0007669"/>
    <property type="project" value="InterPro"/>
</dbReference>
<reference evidence="10 11" key="1">
    <citation type="submission" date="2018-10" db="EMBL/GenBank/DDBJ databases">
        <title>Genomic Encyclopedia of Type Strains, Phase IV (KMG-IV): sequencing the most valuable type-strain genomes for metagenomic binning, comparative biology and taxonomic classification.</title>
        <authorList>
            <person name="Goeker M."/>
        </authorList>
    </citation>
    <scope>NUCLEOTIDE SEQUENCE [LARGE SCALE GENOMIC DNA]</scope>
    <source>
        <strain evidence="10 11">DSM 25080</strain>
    </source>
</reference>
<dbReference type="EMBL" id="REFJ01000004">
    <property type="protein sequence ID" value="RMA79508.1"/>
    <property type="molecule type" value="Genomic_DNA"/>
</dbReference>
<keyword evidence="8" id="KW-0732">Signal</keyword>
<dbReference type="InterPro" id="IPR006103">
    <property type="entry name" value="Glyco_hydro_2_cat"/>
</dbReference>
<dbReference type="InterPro" id="IPR013783">
    <property type="entry name" value="Ig-like_fold"/>
</dbReference>
<dbReference type="GO" id="GO:0009341">
    <property type="term" value="C:beta-galactosidase complex"/>
    <property type="evidence" value="ECO:0007669"/>
    <property type="project" value="InterPro"/>
</dbReference>
<dbReference type="SUPFAM" id="SSF49303">
    <property type="entry name" value="beta-Galactosidase/glucuronidase domain"/>
    <property type="match status" value="2"/>
</dbReference>
<dbReference type="Pfam" id="PF02836">
    <property type="entry name" value="Glyco_hydro_2_C"/>
    <property type="match status" value="1"/>
</dbReference>
<dbReference type="RefSeq" id="WP_121877262.1">
    <property type="nucleotide sequence ID" value="NZ_REFJ01000004.1"/>
</dbReference>
<keyword evidence="11" id="KW-1185">Reference proteome</keyword>
<dbReference type="PROSITE" id="PS00719">
    <property type="entry name" value="GLYCOSYL_HYDROL_F2_1"/>
    <property type="match status" value="1"/>
</dbReference>
<evidence type="ECO:0000256" key="6">
    <source>
        <dbReference type="ARBA" id="ARBA00032230"/>
    </source>
</evidence>
<dbReference type="InterPro" id="IPR014718">
    <property type="entry name" value="GH-type_carb-bd"/>
</dbReference>
<dbReference type="InterPro" id="IPR008979">
    <property type="entry name" value="Galactose-bd-like_sf"/>
</dbReference>
<gene>
    <name evidence="10" type="ORF">DFR27_1949</name>
</gene>
<evidence type="ECO:0000256" key="7">
    <source>
        <dbReference type="RuleBase" id="RU361154"/>
    </source>
</evidence>
<keyword evidence="4 7" id="KW-0378">Hydrolase</keyword>
<dbReference type="InterPro" id="IPR032312">
    <property type="entry name" value="LacZ_4"/>
</dbReference>
<dbReference type="Gene3D" id="2.70.98.10">
    <property type="match status" value="1"/>
</dbReference>
<evidence type="ECO:0000313" key="10">
    <source>
        <dbReference type="EMBL" id="RMA79508.1"/>
    </source>
</evidence>
<dbReference type="Gene3D" id="2.60.120.260">
    <property type="entry name" value="Galactose-binding domain-like"/>
    <property type="match status" value="1"/>
</dbReference>
<dbReference type="InterPro" id="IPR050347">
    <property type="entry name" value="Bact_Beta-galactosidase"/>
</dbReference>
<evidence type="ECO:0000256" key="3">
    <source>
        <dbReference type="ARBA" id="ARBA00012756"/>
    </source>
</evidence>
<dbReference type="Pfam" id="PF00703">
    <property type="entry name" value="Glyco_hydro_2"/>
    <property type="match status" value="1"/>
</dbReference>
<dbReference type="Pfam" id="PF02837">
    <property type="entry name" value="Glyco_hydro_2_N"/>
    <property type="match status" value="1"/>
</dbReference>
<dbReference type="GO" id="GO:0004565">
    <property type="term" value="F:beta-galactosidase activity"/>
    <property type="evidence" value="ECO:0007669"/>
    <property type="project" value="UniProtKB-EC"/>
</dbReference>
<dbReference type="PROSITE" id="PS51257">
    <property type="entry name" value="PROKAR_LIPOPROTEIN"/>
    <property type="match status" value="1"/>
</dbReference>
<dbReference type="InterPro" id="IPR004199">
    <property type="entry name" value="B-gal_small/dom_5"/>
</dbReference>
<feature type="domain" description="Beta galactosidase small chain/" evidence="9">
    <location>
        <begin position="764"/>
        <end position="1055"/>
    </location>
</feature>
<sequence length="1064" mass="119875">MIRLFSAAVLLTTALLTACDSGQTPPHWNNLDVIQENTLAPRAYFRSYPNAELAIADDLTHNPYHLSLNGAWQFNFSATPPATPGDNQFHQPSFDANAWGSIPVPSNWERHGFGYPIYVNIPYPFEANQPHVPTQDNPVGQYRRVVTLSDEQLSQQATLTVGAVSSAFYLWVNGNYVGYSEGSKTPVEFSIEEFLVSGDNLIAMEVYRWSNGSYLEDQDFWSLSGIQRDVSIRFSPQVEIIDYHALAGLVNNYQDGQLALTVMVQNHSAQSVSHQLTMTLSRQQQRIAEAKTVLLEPGLNEVNFFASVPEVAAWSAEIPNRYRLTLQSVDSQQQEIQALAPYIGFRDVRIDGNVFKINGEAVKLKGTNLHEHHAISGHVIDEATMIRDIQLMKAANLNAVRTSHYPFPERFYELCDEFGLYVVDEANIESHGYGYDHDKTLGNKPEWMAQHLNRTQRMYERDKNFPSIVMWSLGNEAGDGVNLGATYHWLKAADSSRPVQYETEGDISEVGERHSDFHSSMYWRYWDLAAHAETHQDRPFVLIEYAHSMGNSTGNLQAYWDVINQHDALAGGFIWDWVDQGLAEWDKDGTEYYTYGGDYGPEDVPSSGNFVMNGVLFSNREPQPAYWEVKHVYQSVGFEALDLNNGVFQLKNHYNFLNLAGYELRWAQRAEGAIIAQGSITLTDLAASDTQLVTLPITAPQDAREHTVTLSIHLSAAQPLLNKGHELAAEQWVQYNAHPSEPYSPPQQASPKLTFSALNTGEWQVDAADHRYLFDSTGLLAQISVAGEAQLLAPFTPDFWRAPTDNDFGNYLTNWGKDWAYASEHRLLKDFAIQQLDDQRVEVTAVYEFQSESGDLLGSWKANFSIYANGELHLSNQFERVPGTARLPRVGLQTTLVDGFEQSQWYGRGPHENYKDRNHSAFLNSYQQPIAAHYVPYARPQENGYKTDTRSLTLSGEHALKVWSDNSFSFGVHHNTRSDFTPPVKVAVTVQDGPEAQRNEERRNTHLNDIKPLPLTTLNLDFGQMGVGGDNSWGGHTLSQYNLNGDRFEYTLWLRFGELPPGAQ</sequence>
<dbReference type="Gene3D" id="2.60.40.10">
    <property type="entry name" value="Immunoglobulins"/>
    <property type="match status" value="2"/>
</dbReference>
<evidence type="ECO:0000256" key="1">
    <source>
        <dbReference type="ARBA" id="ARBA00001412"/>
    </source>
</evidence>
<keyword evidence="5 7" id="KW-0326">Glycosidase</keyword>
<dbReference type="Gene3D" id="3.20.20.80">
    <property type="entry name" value="Glycosidases"/>
    <property type="match status" value="1"/>
</dbReference>
<dbReference type="SUPFAM" id="SSF51445">
    <property type="entry name" value="(Trans)glycosidases"/>
    <property type="match status" value="1"/>
</dbReference>
<feature type="chain" id="PRO_5017924038" description="Beta-galactosidase" evidence="8">
    <location>
        <begin position="19"/>
        <end position="1064"/>
    </location>
</feature>
<dbReference type="Proteomes" id="UP000267187">
    <property type="component" value="Unassembled WGS sequence"/>
</dbReference>
<dbReference type="InterPro" id="IPR006101">
    <property type="entry name" value="Glyco_hydro_2"/>
</dbReference>
<evidence type="ECO:0000313" key="11">
    <source>
        <dbReference type="Proteomes" id="UP000267187"/>
    </source>
</evidence>
<organism evidence="10 11">
    <name type="scientific">Umboniibacter marinipuniceus</name>
    <dbReference type="NCBI Taxonomy" id="569599"/>
    <lineage>
        <taxon>Bacteria</taxon>
        <taxon>Pseudomonadati</taxon>
        <taxon>Pseudomonadota</taxon>
        <taxon>Gammaproteobacteria</taxon>
        <taxon>Cellvibrionales</taxon>
        <taxon>Cellvibrionaceae</taxon>
        <taxon>Umboniibacter</taxon>
    </lineage>
</organism>
<evidence type="ECO:0000259" key="9">
    <source>
        <dbReference type="SMART" id="SM01038"/>
    </source>
</evidence>
<dbReference type="PRINTS" id="PR00132">
    <property type="entry name" value="GLHYDRLASE2"/>
</dbReference>
<dbReference type="InterPro" id="IPR006102">
    <property type="entry name" value="Ig-like_GH2"/>
</dbReference>
<dbReference type="PANTHER" id="PTHR46323:SF2">
    <property type="entry name" value="BETA-GALACTOSIDASE"/>
    <property type="match status" value="1"/>
</dbReference>
<dbReference type="SUPFAM" id="SSF74650">
    <property type="entry name" value="Galactose mutarotase-like"/>
    <property type="match status" value="1"/>
</dbReference>
<dbReference type="InterPro" id="IPR036156">
    <property type="entry name" value="Beta-gal/glucu_dom_sf"/>
</dbReference>
<dbReference type="InterPro" id="IPR011013">
    <property type="entry name" value="Gal_mutarotase_sf_dom"/>
</dbReference>
<dbReference type="InterPro" id="IPR006104">
    <property type="entry name" value="Glyco_hydro_2_N"/>
</dbReference>
<name>A0A3M0A9K0_9GAMM</name>
<accession>A0A3M0A9K0</accession>
<evidence type="ECO:0000256" key="8">
    <source>
        <dbReference type="SAM" id="SignalP"/>
    </source>
</evidence>
<evidence type="ECO:0000256" key="2">
    <source>
        <dbReference type="ARBA" id="ARBA00007401"/>
    </source>
</evidence>
<dbReference type="PANTHER" id="PTHR46323">
    <property type="entry name" value="BETA-GALACTOSIDASE"/>
    <property type="match status" value="1"/>
</dbReference>
<dbReference type="OrthoDB" id="9758603at2"/>
<evidence type="ECO:0000256" key="5">
    <source>
        <dbReference type="ARBA" id="ARBA00023295"/>
    </source>
</evidence>
<comment type="caution">
    <text evidence="10">The sequence shown here is derived from an EMBL/GenBank/DDBJ whole genome shotgun (WGS) entry which is preliminary data.</text>
</comment>
<dbReference type="SMART" id="SM01038">
    <property type="entry name" value="Bgal_small_N"/>
    <property type="match status" value="1"/>
</dbReference>
<dbReference type="Pfam" id="PF02929">
    <property type="entry name" value="Bgal_small_N"/>
    <property type="match status" value="1"/>
</dbReference>
<feature type="signal peptide" evidence="8">
    <location>
        <begin position="1"/>
        <end position="18"/>
    </location>
</feature>
<dbReference type="AlphaFoldDB" id="A0A3M0A9K0"/>
<comment type="similarity">
    <text evidence="2 7">Belongs to the glycosyl hydrolase 2 family.</text>
</comment>
<dbReference type="Pfam" id="PF16353">
    <property type="entry name" value="LacZ_4"/>
    <property type="match status" value="1"/>
</dbReference>
<protein>
    <recommendedName>
        <fullName evidence="3 7">Beta-galactosidase</fullName>
        <ecNumber evidence="3 7">3.2.1.23</ecNumber>
    </recommendedName>
    <alternativeName>
        <fullName evidence="6 7">Lactase</fullName>
    </alternativeName>
</protein>
<dbReference type="InterPro" id="IPR023230">
    <property type="entry name" value="Glyco_hydro_2_CS"/>
</dbReference>
<comment type="catalytic activity">
    <reaction evidence="1 7">
        <text>Hydrolysis of terminal non-reducing beta-D-galactose residues in beta-D-galactosides.</text>
        <dbReference type="EC" id="3.2.1.23"/>
    </reaction>
</comment>
<evidence type="ECO:0000256" key="4">
    <source>
        <dbReference type="ARBA" id="ARBA00022801"/>
    </source>
</evidence>
<dbReference type="InterPro" id="IPR017853">
    <property type="entry name" value="GH"/>
</dbReference>
<dbReference type="SUPFAM" id="SSF49785">
    <property type="entry name" value="Galactose-binding domain-like"/>
    <property type="match status" value="1"/>
</dbReference>
<dbReference type="GO" id="GO:0005990">
    <property type="term" value="P:lactose catabolic process"/>
    <property type="evidence" value="ECO:0007669"/>
    <property type="project" value="TreeGrafter"/>
</dbReference>
<dbReference type="EC" id="3.2.1.23" evidence="3 7"/>
<proteinExistence type="inferred from homology"/>